<dbReference type="SUPFAM" id="SSF46689">
    <property type="entry name" value="Homeodomain-like"/>
    <property type="match status" value="2"/>
</dbReference>
<keyword evidence="3" id="KW-0804">Transcription</keyword>
<dbReference type="Gene3D" id="1.10.10.60">
    <property type="entry name" value="Homeodomain-like"/>
    <property type="match status" value="2"/>
</dbReference>
<dbReference type="PROSITE" id="PS01124">
    <property type="entry name" value="HTH_ARAC_FAMILY_2"/>
    <property type="match status" value="1"/>
</dbReference>
<keyword evidence="1" id="KW-0805">Transcription regulation</keyword>
<dbReference type="PRINTS" id="PR00032">
    <property type="entry name" value="HTHARAC"/>
</dbReference>
<evidence type="ECO:0000256" key="2">
    <source>
        <dbReference type="ARBA" id="ARBA00023125"/>
    </source>
</evidence>
<dbReference type="InterPro" id="IPR018062">
    <property type="entry name" value="HTH_AraC-typ_CS"/>
</dbReference>
<dbReference type="PANTHER" id="PTHR46796:SF13">
    <property type="entry name" value="HTH-TYPE TRANSCRIPTIONAL ACTIVATOR RHAS"/>
    <property type="match status" value="1"/>
</dbReference>
<dbReference type="InterPro" id="IPR050204">
    <property type="entry name" value="AraC_XylS_family_regulators"/>
</dbReference>
<dbReference type="InterPro" id="IPR018060">
    <property type="entry name" value="HTH_AraC"/>
</dbReference>
<accession>A0ABP4G8W4</accession>
<dbReference type="InterPro" id="IPR009057">
    <property type="entry name" value="Homeodomain-like_sf"/>
</dbReference>
<evidence type="ECO:0000313" key="6">
    <source>
        <dbReference type="Proteomes" id="UP001500467"/>
    </source>
</evidence>
<dbReference type="InterPro" id="IPR020449">
    <property type="entry name" value="Tscrpt_reg_AraC-type_HTH"/>
</dbReference>
<feature type="domain" description="HTH araC/xylS-type" evidence="4">
    <location>
        <begin position="213"/>
        <end position="312"/>
    </location>
</feature>
<dbReference type="Pfam" id="PF12833">
    <property type="entry name" value="HTH_18"/>
    <property type="match status" value="1"/>
</dbReference>
<keyword evidence="2" id="KW-0238">DNA-binding</keyword>
<dbReference type="SMART" id="SM00342">
    <property type="entry name" value="HTH_ARAC"/>
    <property type="match status" value="1"/>
</dbReference>
<protein>
    <submittedName>
        <fullName evidence="5">AraC family transcriptional regulator</fullName>
    </submittedName>
</protein>
<reference evidence="6" key="1">
    <citation type="journal article" date="2019" name="Int. J. Syst. Evol. Microbiol.">
        <title>The Global Catalogue of Microorganisms (GCM) 10K type strain sequencing project: providing services to taxonomists for standard genome sequencing and annotation.</title>
        <authorList>
            <consortium name="The Broad Institute Genomics Platform"/>
            <consortium name="The Broad Institute Genome Sequencing Center for Infectious Disease"/>
            <person name="Wu L."/>
            <person name="Ma J."/>
        </authorList>
    </citation>
    <scope>NUCLEOTIDE SEQUENCE [LARGE SCALE GENOMIC DNA]</scope>
    <source>
        <strain evidence="6">JCM 13022</strain>
    </source>
</reference>
<gene>
    <name evidence="5" type="ORF">GCM10009675_44890</name>
</gene>
<dbReference type="PROSITE" id="PS00041">
    <property type="entry name" value="HTH_ARAC_FAMILY_1"/>
    <property type="match status" value="1"/>
</dbReference>
<evidence type="ECO:0000313" key="5">
    <source>
        <dbReference type="EMBL" id="GAA1217503.1"/>
    </source>
</evidence>
<keyword evidence="6" id="KW-1185">Reference proteome</keyword>
<organism evidence="5 6">
    <name type="scientific">Prauserella alba</name>
    <dbReference type="NCBI Taxonomy" id="176898"/>
    <lineage>
        <taxon>Bacteria</taxon>
        <taxon>Bacillati</taxon>
        <taxon>Actinomycetota</taxon>
        <taxon>Actinomycetes</taxon>
        <taxon>Pseudonocardiales</taxon>
        <taxon>Pseudonocardiaceae</taxon>
        <taxon>Prauserella</taxon>
    </lineage>
</organism>
<proteinExistence type="predicted"/>
<evidence type="ECO:0000256" key="1">
    <source>
        <dbReference type="ARBA" id="ARBA00023015"/>
    </source>
</evidence>
<dbReference type="Proteomes" id="UP001500467">
    <property type="component" value="Unassembled WGS sequence"/>
</dbReference>
<evidence type="ECO:0000256" key="3">
    <source>
        <dbReference type="ARBA" id="ARBA00023163"/>
    </source>
</evidence>
<comment type="caution">
    <text evidence="5">The sequence shown here is derived from an EMBL/GenBank/DDBJ whole genome shotgun (WGS) entry which is preliminary data.</text>
</comment>
<sequence>MYSSTLGRVDVFDDLIRGVRAHGSLFGSSMLTPPWALRFVDGAPLTLCTVLGGAGWIVPEHAEPVALGDRETVVVRGPEPFSFVDEVGTRAEPVACGQHCAIPDRGGTRHRRGWHESGDADVTLIVGAYPVHGEISSRLLETLPDVLRVDSGGTGDGVLDHVAEEVSIDRPGQQVVLDRLLDWMLVCTLREWFDRPGAEPPAWWAAQHDPVVGESLRRMHAEPAAPWTVAALADGARVSRSTLAKRFAELMGEPPLAYLTRWRMTLAAELLVERSSATIADVAHAVGYGDPFGFSAAFKRVRGVSPSEFRRAATA</sequence>
<evidence type="ECO:0000259" key="4">
    <source>
        <dbReference type="PROSITE" id="PS01124"/>
    </source>
</evidence>
<dbReference type="PANTHER" id="PTHR46796">
    <property type="entry name" value="HTH-TYPE TRANSCRIPTIONAL ACTIVATOR RHAS-RELATED"/>
    <property type="match status" value="1"/>
</dbReference>
<name>A0ABP4G8W4_9PSEU</name>
<dbReference type="Pfam" id="PF12852">
    <property type="entry name" value="Cupin_6"/>
    <property type="match status" value="1"/>
</dbReference>
<dbReference type="EMBL" id="BAAALM010000016">
    <property type="protein sequence ID" value="GAA1217503.1"/>
    <property type="molecule type" value="Genomic_DNA"/>
</dbReference>
<dbReference type="InterPro" id="IPR032783">
    <property type="entry name" value="AraC_lig"/>
</dbReference>